<proteinExistence type="predicted"/>
<protein>
    <submittedName>
        <fullName evidence="5">Iron-chelate-transporting ATPase</fullName>
    </submittedName>
</protein>
<dbReference type="eggNOG" id="COG1120">
    <property type="taxonomic scope" value="Bacteria"/>
</dbReference>
<keyword evidence="6" id="KW-1185">Reference proteome</keyword>
<dbReference type="InterPro" id="IPR003593">
    <property type="entry name" value="AAA+_ATPase"/>
</dbReference>
<keyword evidence="2" id="KW-0547">Nucleotide-binding</keyword>
<dbReference type="PANTHER" id="PTHR42734">
    <property type="entry name" value="METAL TRANSPORT SYSTEM ATP-BINDING PROTEIN TM_0124-RELATED"/>
    <property type="match status" value="1"/>
</dbReference>
<dbReference type="CDD" id="cd03214">
    <property type="entry name" value="ABC_Iron-Siderophores_B12_Hemin"/>
    <property type="match status" value="1"/>
</dbReference>
<dbReference type="PANTHER" id="PTHR42734:SF21">
    <property type="entry name" value="IRON ABC TRANSPORTER, ATP-BINDING PROTEIN"/>
    <property type="match status" value="1"/>
</dbReference>
<evidence type="ECO:0000313" key="6">
    <source>
        <dbReference type="Proteomes" id="UP000005938"/>
    </source>
</evidence>
<dbReference type="SUPFAM" id="SSF52540">
    <property type="entry name" value="P-loop containing nucleoside triphosphate hydrolases"/>
    <property type="match status" value="1"/>
</dbReference>
<dbReference type="Pfam" id="PF00005">
    <property type="entry name" value="ABC_tran"/>
    <property type="match status" value="1"/>
</dbReference>
<dbReference type="EMBL" id="AJJU01000004">
    <property type="protein sequence ID" value="EID75467.1"/>
    <property type="molecule type" value="Genomic_DNA"/>
</dbReference>
<dbReference type="PROSITE" id="PS50893">
    <property type="entry name" value="ABC_TRANSPORTER_2"/>
    <property type="match status" value="1"/>
</dbReference>
<keyword evidence="3" id="KW-0067">ATP-binding</keyword>
<name>I0WGF1_9FLAO</name>
<dbReference type="SMART" id="SM00382">
    <property type="entry name" value="AAA"/>
    <property type="match status" value="1"/>
</dbReference>
<feature type="domain" description="ABC transporter" evidence="4">
    <location>
        <begin position="13"/>
        <end position="253"/>
    </location>
</feature>
<dbReference type="Gene3D" id="3.40.50.300">
    <property type="entry name" value="P-loop containing nucleotide triphosphate hydrolases"/>
    <property type="match status" value="1"/>
</dbReference>
<dbReference type="PATRIC" id="fig|946077.3.peg.936"/>
<evidence type="ECO:0000256" key="2">
    <source>
        <dbReference type="ARBA" id="ARBA00022741"/>
    </source>
</evidence>
<comment type="caution">
    <text evidence="5">The sequence shown here is derived from an EMBL/GenBank/DDBJ whole genome shotgun (WGS) entry which is preliminary data.</text>
</comment>
<evidence type="ECO:0000259" key="4">
    <source>
        <dbReference type="PROSITE" id="PS50893"/>
    </source>
</evidence>
<dbReference type="InterPro" id="IPR003439">
    <property type="entry name" value="ABC_transporter-like_ATP-bd"/>
</dbReference>
<dbReference type="GO" id="GO:0005524">
    <property type="term" value="F:ATP binding"/>
    <property type="evidence" value="ECO:0007669"/>
    <property type="project" value="UniProtKB-KW"/>
</dbReference>
<dbReference type="Proteomes" id="UP000005938">
    <property type="component" value="Unassembled WGS sequence"/>
</dbReference>
<dbReference type="GO" id="GO:0016887">
    <property type="term" value="F:ATP hydrolysis activity"/>
    <property type="evidence" value="ECO:0007669"/>
    <property type="project" value="InterPro"/>
</dbReference>
<reference evidence="5 6" key="1">
    <citation type="journal article" date="2012" name="J. Bacteriol.">
        <title>Genome Sequence of the Halotolerant Bacterium Imtechella halotolerans K1T.</title>
        <authorList>
            <person name="Kumar S."/>
            <person name="Vikram S."/>
            <person name="Subramanian S."/>
            <person name="Raghava G.P."/>
            <person name="Pinnaka A.K."/>
        </authorList>
    </citation>
    <scope>NUCLEOTIDE SEQUENCE [LARGE SCALE GENOMIC DNA]</scope>
    <source>
        <strain evidence="5 6">K1</strain>
    </source>
</reference>
<evidence type="ECO:0000313" key="5">
    <source>
        <dbReference type="EMBL" id="EID75467.1"/>
    </source>
</evidence>
<keyword evidence="1" id="KW-0813">Transport</keyword>
<dbReference type="STRING" id="946077.W5A_04613"/>
<dbReference type="InterPro" id="IPR050153">
    <property type="entry name" value="Metal_Ion_Import_ABC"/>
</dbReference>
<sequence>MTAIKDQTRHSVLSTDSLSIGYRTKREELFLADDVTFDLFKGELVALVGANGIGKSTLLRTLAGIQPALKGSISIDNRPLENYPPEHLATVLSLVLTEPIAAKSLTVVEVIALGRQPYTNWLGTLNPSDIHKVKEVVQQLQLSDIQHKKCYELSDGQLQKVMIARALAQDTSLIILDEPTTHLDIYHKAYILKLLKKIAHETQKTILFSSHEMDLAIQLCDKMMVLANKKVMVDTPCNLIEKGSFQSIFPKEIIEFDSKTGVFRIK</sequence>
<organism evidence="5 6">
    <name type="scientific">Imtechella halotolerans K1</name>
    <dbReference type="NCBI Taxonomy" id="946077"/>
    <lineage>
        <taxon>Bacteria</taxon>
        <taxon>Pseudomonadati</taxon>
        <taxon>Bacteroidota</taxon>
        <taxon>Flavobacteriia</taxon>
        <taxon>Flavobacteriales</taxon>
        <taxon>Flavobacteriaceae</taxon>
        <taxon>Imtechella</taxon>
    </lineage>
</organism>
<dbReference type="AlphaFoldDB" id="I0WGF1"/>
<dbReference type="InterPro" id="IPR027417">
    <property type="entry name" value="P-loop_NTPase"/>
</dbReference>
<evidence type="ECO:0000256" key="1">
    <source>
        <dbReference type="ARBA" id="ARBA00022448"/>
    </source>
</evidence>
<evidence type="ECO:0000256" key="3">
    <source>
        <dbReference type="ARBA" id="ARBA00022840"/>
    </source>
</evidence>
<accession>I0WGF1</accession>
<gene>
    <name evidence="5" type="ORF">W5A_04613</name>
</gene>